<evidence type="ECO:0000256" key="1">
    <source>
        <dbReference type="SAM" id="MobiDB-lite"/>
    </source>
</evidence>
<proteinExistence type="predicted"/>
<comment type="caution">
    <text evidence="3">The sequence shown here is derived from an EMBL/GenBank/DDBJ whole genome shotgun (WGS) entry which is preliminary data.</text>
</comment>
<dbReference type="STRING" id="252740.A0A423WG04"/>
<protein>
    <recommendedName>
        <fullName evidence="2">JmjC domain-containing protein</fullName>
    </recommendedName>
</protein>
<evidence type="ECO:0000313" key="3">
    <source>
        <dbReference type="EMBL" id="ROW02365.1"/>
    </source>
</evidence>
<dbReference type="PROSITE" id="PS51184">
    <property type="entry name" value="JMJC"/>
    <property type="match status" value="1"/>
</dbReference>
<dbReference type="Pfam" id="PF13621">
    <property type="entry name" value="Cupin_8"/>
    <property type="match status" value="1"/>
</dbReference>
<dbReference type="InterPro" id="IPR041667">
    <property type="entry name" value="Cupin_8"/>
</dbReference>
<evidence type="ECO:0000259" key="2">
    <source>
        <dbReference type="PROSITE" id="PS51184"/>
    </source>
</evidence>
<reference evidence="3 4" key="1">
    <citation type="submission" date="2015-09" db="EMBL/GenBank/DDBJ databases">
        <title>Host preference determinants of Valsa canker pathogens revealed by comparative genomics.</title>
        <authorList>
            <person name="Yin Z."/>
            <person name="Huang L."/>
        </authorList>
    </citation>
    <scope>NUCLEOTIDE SEQUENCE [LARGE SCALE GENOMIC DNA]</scope>
    <source>
        <strain evidence="3 4">YSFL</strain>
    </source>
</reference>
<feature type="region of interest" description="Disordered" evidence="1">
    <location>
        <begin position="440"/>
        <end position="467"/>
    </location>
</feature>
<name>A0A423WG04_CYTCH</name>
<feature type="domain" description="JmjC" evidence="2">
    <location>
        <begin position="474"/>
        <end position="651"/>
    </location>
</feature>
<dbReference type="SUPFAM" id="SSF51197">
    <property type="entry name" value="Clavaminate synthase-like"/>
    <property type="match status" value="1"/>
</dbReference>
<sequence length="651" mass="70268">MTRAYNMAGAGVVTDTAVAVADADAATRLRVLCLSAAAGIRHECKYVLRSQQQPSVDDGASKSPGGGGAGTGGKRARTDDGQGAPGLAGCGEPLVQLLSRQAARLLALYEESSSPSSPSPVGPEQPTAEEDKQEPGAAVRLCHDSGGNGNGDDGGGLLVLRRLNDLISVAYSRFYAYVYKDLPFCWRQLYTDASILKFSYLFLSSDRLRPPPPRRDGDGSNASGSPATGRSERDAEKLTDAQLDEMVRTLDLALILAGAGGHTRGRQWIDAAFVLLEDVWTAASDTHHHGGSSPKPPTAAITTTTPPPPAKRPRLESPSPARTDKWQSLPSFPTREPFTPPVSNPIRRVPADAMGMAAFQRYLDSADPQRGPEPLILTGLVDDWPARADRPWDKPSYLLSRTFGGRRLVPVEVGRSYVDEGWGQEIVTFGEFLRKYIDPSASSPSPHTPSSASEAPDGDSPAGHERQDRRAAVAYLAQHQLLLQLPQLRRDILVPDHCYTAAPRHPTDPSQDQPELDGPLLNAWLGPPGTITPLHTDPYHNVLAQVAGRKYARLYSPQQTCRMRARGKEGGVEMGNTSMLDVGVVEGWDAGPAVVNGDGGDEEEEEGGEEFRNVPFVDCILEPGEGLYIPIGWWHYVRGLSISFSVSLWWN</sequence>
<dbReference type="EMBL" id="LJZO01000005">
    <property type="protein sequence ID" value="ROW02365.1"/>
    <property type="molecule type" value="Genomic_DNA"/>
</dbReference>
<feature type="region of interest" description="Disordered" evidence="1">
    <location>
        <begin position="109"/>
        <end position="148"/>
    </location>
</feature>
<feature type="compositionally biased region" description="Basic and acidic residues" evidence="1">
    <location>
        <begin position="209"/>
        <end position="218"/>
    </location>
</feature>
<dbReference type="PANTHER" id="PTHR12461">
    <property type="entry name" value="HYPOXIA-INDUCIBLE FACTOR 1 ALPHA INHIBITOR-RELATED"/>
    <property type="match status" value="1"/>
</dbReference>
<accession>A0A423WG04</accession>
<dbReference type="PANTHER" id="PTHR12461:SF101">
    <property type="entry name" value="TRNA WYBUTOSINE-SYNTHESIZING PROTEIN 4"/>
    <property type="match status" value="1"/>
</dbReference>
<feature type="compositionally biased region" description="Low complexity" evidence="1">
    <location>
        <begin position="440"/>
        <end position="455"/>
    </location>
</feature>
<keyword evidence="4" id="KW-1185">Reference proteome</keyword>
<dbReference type="Gene3D" id="2.60.120.650">
    <property type="entry name" value="Cupin"/>
    <property type="match status" value="1"/>
</dbReference>
<gene>
    <name evidence="3" type="ORF">VSDG_02593</name>
</gene>
<feature type="region of interest" description="Disordered" evidence="1">
    <location>
        <begin position="284"/>
        <end position="347"/>
    </location>
</feature>
<dbReference type="SMART" id="SM00558">
    <property type="entry name" value="JmjC"/>
    <property type="match status" value="1"/>
</dbReference>
<dbReference type="Proteomes" id="UP000284375">
    <property type="component" value="Unassembled WGS sequence"/>
</dbReference>
<evidence type="ECO:0000313" key="4">
    <source>
        <dbReference type="Proteomes" id="UP000284375"/>
    </source>
</evidence>
<feature type="compositionally biased region" description="Gly residues" evidence="1">
    <location>
        <begin position="64"/>
        <end position="73"/>
    </location>
</feature>
<feature type="region of interest" description="Disordered" evidence="1">
    <location>
        <begin position="209"/>
        <end position="236"/>
    </location>
</feature>
<dbReference type="InterPro" id="IPR003347">
    <property type="entry name" value="JmjC_dom"/>
</dbReference>
<dbReference type="AlphaFoldDB" id="A0A423WG04"/>
<feature type="region of interest" description="Disordered" evidence="1">
    <location>
        <begin position="51"/>
        <end position="86"/>
    </location>
</feature>
<organism evidence="3 4">
    <name type="scientific">Cytospora chrysosperma</name>
    <name type="common">Cytospora canker fungus</name>
    <name type="synonym">Sphaeria chrysosperma</name>
    <dbReference type="NCBI Taxonomy" id="252740"/>
    <lineage>
        <taxon>Eukaryota</taxon>
        <taxon>Fungi</taxon>
        <taxon>Dikarya</taxon>
        <taxon>Ascomycota</taxon>
        <taxon>Pezizomycotina</taxon>
        <taxon>Sordariomycetes</taxon>
        <taxon>Sordariomycetidae</taxon>
        <taxon>Diaporthales</taxon>
        <taxon>Cytosporaceae</taxon>
        <taxon>Cytospora</taxon>
    </lineage>
</organism>
<dbReference type="OrthoDB" id="47172at2759"/>